<dbReference type="AlphaFoldDB" id="A0A0C9XUV6"/>
<evidence type="ECO:0000313" key="3">
    <source>
        <dbReference type="Proteomes" id="UP000054477"/>
    </source>
</evidence>
<dbReference type="HOGENOM" id="CLU_029866_0_0_1"/>
<sequence length="533" mass="58191">MTNPAPACKQLVLVAKTALQHLQHCEAEIKAALSLSGISEMDYIVLAGFNESAIHSGIGYVEEIHVLLKSEFFPDDGLLTTLGRIFSPFPGMIFTTCPPYFFKTPVFNNQGKAQEWDEVVFTQAHTYTTLQMGNKMKEMQLMSANIYPNEGTVPSGSGSGGGGDGNENKQGENMPQGRRINNGPQRGGEKDSEGDDDNDKGDDPDNPGLEGSSGANLPEISFNIQTEIYPYTQPVLASQPSSSKPSKHFQLIQLEGSITVQTKPPQLKPRHLASSFLHFKKFKLQGKPEVDPAYYHLAHFRAEINTREKLTTFDDIKPASTRAVDPESKVVEGNKQAHAGTLGSTFGINSLKPTGSFSISGTIAKESLSTKAIKVFNSRIIQRDYNGAICWEFSVDDPYQQQQGLDLQELSILPCVSCTFMGSSDYMPPPPAPELFDVEVMSCWSLISLKSNPCSLLSSWLALGSSEVKPPTPYSNLCQIMKLELPSQLAEGSYYKAVAKATPSSSTVFDVERPSPHKFTPLINFSRPEGGSN</sequence>
<dbReference type="OrthoDB" id="8954335at2759"/>
<evidence type="ECO:0000256" key="1">
    <source>
        <dbReference type="SAM" id="MobiDB-lite"/>
    </source>
</evidence>
<dbReference type="EMBL" id="KN838560">
    <property type="protein sequence ID" value="KIK05389.1"/>
    <property type="molecule type" value="Genomic_DNA"/>
</dbReference>
<evidence type="ECO:0000313" key="2">
    <source>
        <dbReference type="EMBL" id="KIK05389.1"/>
    </source>
</evidence>
<keyword evidence="3" id="KW-1185">Reference proteome</keyword>
<feature type="region of interest" description="Disordered" evidence="1">
    <location>
        <begin position="147"/>
        <end position="217"/>
    </location>
</feature>
<feature type="compositionally biased region" description="Acidic residues" evidence="1">
    <location>
        <begin position="192"/>
        <end position="205"/>
    </location>
</feature>
<gene>
    <name evidence="2" type="ORF">K443DRAFT_91353</name>
</gene>
<name>A0A0C9XUV6_9AGAR</name>
<reference evidence="2 3" key="1">
    <citation type="submission" date="2014-04" db="EMBL/GenBank/DDBJ databases">
        <authorList>
            <consortium name="DOE Joint Genome Institute"/>
            <person name="Kuo A."/>
            <person name="Kohler A."/>
            <person name="Nagy L.G."/>
            <person name="Floudas D."/>
            <person name="Copeland A."/>
            <person name="Barry K.W."/>
            <person name="Cichocki N."/>
            <person name="Veneault-Fourrey C."/>
            <person name="LaButti K."/>
            <person name="Lindquist E.A."/>
            <person name="Lipzen A."/>
            <person name="Lundell T."/>
            <person name="Morin E."/>
            <person name="Murat C."/>
            <person name="Sun H."/>
            <person name="Tunlid A."/>
            <person name="Henrissat B."/>
            <person name="Grigoriev I.V."/>
            <person name="Hibbett D.S."/>
            <person name="Martin F."/>
            <person name="Nordberg H.P."/>
            <person name="Cantor M.N."/>
            <person name="Hua S.X."/>
        </authorList>
    </citation>
    <scope>NUCLEOTIDE SEQUENCE [LARGE SCALE GENOMIC DNA]</scope>
    <source>
        <strain evidence="2 3">LaAM-08-1</strain>
    </source>
</reference>
<dbReference type="Proteomes" id="UP000054477">
    <property type="component" value="Unassembled WGS sequence"/>
</dbReference>
<accession>A0A0C9XUV6</accession>
<organism evidence="2 3">
    <name type="scientific">Laccaria amethystina LaAM-08-1</name>
    <dbReference type="NCBI Taxonomy" id="1095629"/>
    <lineage>
        <taxon>Eukaryota</taxon>
        <taxon>Fungi</taxon>
        <taxon>Dikarya</taxon>
        <taxon>Basidiomycota</taxon>
        <taxon>Agaricomycotina</taxon>
        <taxon>Agaricomycetes</taxon>
        <taxon>Agaricomycetidae</taxon>
        <taxon>Agaricales</taxon>
        <taxon>Agaricineae</taxon>
        <taxon>Hydnangiaceae</taxon>
        <taxon>Laccaria</taxon>
    </lineage>
</organism>
<protein>
    <submittedName>
        <fullName evidence="2">Uncharacterized protein</fullName>
    </submittedName>
</protein>
<proteinExistence type="predicted"/>
<reference evidence="3" key="2">
    <citation type="submission" date="2015-01" db="EMBL/GenBank/DDBJ databases">
        <title>Evolutionary Origins and Diversification of the Mycorrhizal Mutualists.</title>
        <authorList>
            <consortium name="DOE Joint Genome Institute"/>
            <consortium name="Mycorrhizal Genomics Consortium"/>
            <person name="Kohler A."/>
            <person name="Kuo A."/>
            <person name="Nagy L.G."/>
            <person name="Floudas D."/>
            <person name="Copeland A."/>
            <person name="Barry K.W."/>
            <person name="Cichocki N."/>
            <person name="Veneault-Fourrey C."/>
            <person name="LaButti K."/>
            <person name="Lindquist E.A."/>
            <person name="Lipzen A."/>
            <person name="Lundell T."/>
            <person name="Morin E."/>
            <person name="Murat C."/>
            <person name="Riley R."/>
            <person name="Ohm R."/>
            <person name="Sun H."/>
            <person name="Tunlid A."/>
            <person name="Henrissat B."/>
            <person name="Grigoriev I.V."/>
            <person name="Hibbett D.S."/>
            <person name="Martin F."/>
        </authorList>
    </citation>
    <scope>NUCLEOTIDE SEQUENCE [LARGE SCALE GENOMIC DNA]</scope>
    <source>
        <strain evidence="3">LaAM-08-1</strain>
    </source>
</reference>